<dbReference type="NCBIfam" id="NF046117">
    <property type="entry name" value="SCO4848_fam"/>
    <property type="match status" value="1"/>
</dbReference>
<evidence type="ECO:0000313" key="3">
    <source>
        <dbReference type="Proteomes" id="UP000288603"/>
    </source>
</evidence>
<dbReference type="InterPro" id="IPR058061">
    <property type="entry name" value="SCO4848-like"/>
</dbReference>
<keyword evidence="1" id="KW-0472">Membrane</keyword>
<dbReference type="AlphaFoldDB" id="A0A444QAS6"/>
<dbReference type="Proteomes" id="UP000288603">
    <property type="component" value="Unassembled WGS sequence"/>
</dbReference>
<sequence length="72" mass="7640">MLVALAIALFVNAAFNVVVWPRFLSRIAHDPRARAADGSRTSFYRVHLVLITVALLIAAASVILGVIALVAG</sequence>
<gene>
    <name evidence="2" type="ORF">ELQ92_09145</name>
</gene>
<keyword evidence="1" id="KW-0812">Transmembrane</keyword>
<keyword evidence="3" id="KW-1185">Reference proteome</keyword>
<evidence type="ECO:0000256" key="1">
    <source>
        <dbReference type="SAM" id="Phobius"/>
    </source>
</evidence>
<comment type="caution">
    <text evidence="2">The sequence shown here is derived from an EMBL/GenBank/DDBJ whole genome shotgun (WGS) entry which is preliminary data.</text>
</comment>
<proteinExistence type="predicted"/>
<organism evidence="2 3">
    <name type="scientific">Labedella populi</name>
    <dbReference type="NCBI Taxonomy" id="2498850"/>
    <lineage>
        <taxon>Bacteria</taxon>
        <taxon>Bacillati</taxon>
        <taxon>Actinomycetota</taxon>
        <taxon>Actinomycetes</taxon>
        <taxon>Micrococcales</taxon>
        <taxon>Microbacteriaceae</taxon>
        <taxon>Labedella</taxon>
    </lineage>
</organism>
<name>A0A444QAS6_9MICO</name>
<evidence type="ECO:0000313" key="2">
    <source>
        <dbReference type="EMBL" id="RWZ61184.1"/>
    </source>
</evidence>
<dbReference type="Pfam" id="PF26606">
    <property type="entry name" value="SCO4848"/>
    <property type="match status" value="1"/>
</dbReference>
<dbReference type="RefSeq" id="WP_128498680.1">
    <property type="nucleotide sequence ID" value="NZ_RZNC01000003.1"/>
</dbReference>
<dbReference type="EMBL" id="RZNC01000003">
    <property type="protein sequence ID" value="RWZ61184.1"/>
    <property type="molecule type" value="Genomic_DNA"/>
</dbReference>
<feature type="transmembrane region" description="Helical" evidence="1">
    <location>
        <begin position="48"/>
        <end position="71"/>
    </location>
</feature>
<protein>
    <submittedName>
        <fullName evidence="2">Uncharacterized protein</fullName>
    </submittedName>
</protein>
<keyword evidence="1" id="KW-1133">Transmembrane helix</keyword>
<accession>A0A444QAS6</accession>
<reference evidence="2 3" key="1">
    <citation type="submission" date="2018-12" db="EMBL/GenBank/DDBJ databases">
        <authorList>
            <person name="Li F."/>
        </authorList>
    </citation>
    <scope>NUCLEOTIDE SEQUENCE [LARGE SCALE GENOMIC DNA]</scope>
    <source>
        <strain evidence="2 3">8H24J-4-2</strain>
    </source>
</reference>